<evidence type="ECO:0000313" key="1">
    <source>
        <dbReference type="EMBL" id="KAJ9095174.1"/>
    </source>
</evidence>
<keyword evidence="2" id="KW-1185">Reference proteome</keyword>
<accession>A0ACC2V877</accession>
<reference evidence="1" key="1">
    <citation type="submission" date="2023-04" db="EMBL/GenBank/DDBJ databases">
        <title>Draft Genome sequencing of Naganishia species isolated from polar environments using Oxford Nanopore Technology.</title>
        <authorList>
            <person name="Leo P."/>
            <person name="Venkateswaran K."/>
        </authorList>
    </citation>
    <scope>NUCLEOTIDE SEQUENCE</scope>
    <source>
        <strain evidence="1">MNA-CCFEE 5262</strain>
    </source>
</reference>
<name>A0ACC2V877_9TREE</name>
<proteinExistence type="predicted"/>
<dbReference type="Proteomes" id="UP001230649">
    <property type="component" value="Unassembled WGS sequence"/>
</dbReference>
<protein>
    <submittedName>
        <fullName evidence="1">Uncharacterized protein</fullName>
    </submittedName>
</protein>
<dbReference type="EMBL" id="JASBWS010000127">
    <property type="protein sequence ID" value="KAJ9095174.1"/>
    <property type="molecule type" value="Genomic_DNA"/>
</dbReference>
<comment type="caution">
    <text evidence="1">The sequence shown here is derived from an EMBL/GenBank/DDBJ whole genome shotgun (WGS) entry which is preliminary data.</text>
</comment>
<organism evidence="1 2">
    <name type="scientific">Naganishia adeliensis</name>
    <dbReference type="NCBI Taxonomy" id="92952"/>
    <lineage>
        <taxon>Eukaryota</taxon>
        <taxon>Fungi</taxon>
        <taxon>Dikarya</taxon>
        <taxon>Basidiomycota</taxon>
        <taxon>Agaricomycotina</taxon>
        <taxon>Tremellomycetes</taxon>
        <taxon>Filobasidiales</taxon>
        <taxon>Filobasidiaceae</taxon>
        <taxon>Naganishia</taxon>
    </lineage>
</organism>
<evidence type="ECO:0000313" key="2">
    <source>
        <dbReference type="Proteomes" id="UP001230649"/>
    </source>
</evidence>
<sequence>MHRPTYEEIANWAEPVFIKGIQDRAIQRDARRFYRAMRAMQEDMAYVSGSFPFPNGNRSFSNATSDTPVRDARLVARYQGCEDLEAIRVVDEKVLGIRRGVEEFNCVVETHDWYPRRKTHAERNRLGDSTMIGYKKTYYEELFKWERLQKQQDTSSTQADVILNQDSVDGRTIFTLDFRTEAFEAWKNEPNTITSWRETTGGVTAEERTLLYTIPSSLG</sequence>
<gene>
    <name evidence="1" type="ORF">QFC20_006713</name>
</gene>